<proteinExistence type="predicted"/>
<reference evidence="1 2" key="1">
    <citation type="submission" date="2023-06" db="EMBL/GenBank/DDBJ databases">
        <authorList>
            <person name="Yushchuk O."/>
            <person name="Binda E."/>
            <person name="Ruckert-Reed C."/>
            <person name="Fedorenko V."/>
            <person name="Kalinowski J."/>
            <person name="Marinelli F."/>
        </authorList>
    </citation>
    <scope>NUCLEOTIDE SEQUENCE [LARGE SCALE GENOMIC DNA]</scope>
    <source>
        <strain evidence="1 2">NRRL 3884</strain>
    </source>
</reference>
<evidence type="ECO:0000313" key="1">
    <source>
        <dbReference type="EMBL" id="WIM99707.1"/>
    </source>
</evidence>
<dbReference type="Proteomes" id="UP001240150">
    <property type="component" value="Chromosome"/>
</dbReference>
<keyword evidence="2" id="KW-1185">Reference proteome</keyword>
<name>A0ABY8WQI5_9ACTN</name>
<gene>
    <name evidence="1" type="ORF">ACTOB_003367</name>
</gene>
<accession>A0ABY8WQI5</accession>
<protein>
    <recommendedName>
        <fullName evidence="3">Secreted protein</fullName>
    </recommendedName>
</protein>
<evidence type="ECO:0000313" key="2">
    <source>
        <dbReference type="Proteomes" id="UP001240150"/>
    </source>
</evidence>
<organism evidence="1 2">
    <name type="scientific">Actinoplanes oblitus</name>
    <dbReference type="NCBI Taxonomy" id="3040509"/>
    <lineage>
        <taxon>Bacteria</taxon>
        <taxon>Bacillati</taxon>
        <taxon>Actinomycetota</taxon>
        <taxon>Actinomycetes</taxon>
        <taxon>Micromonosporales</taxon>
        <taxon>Micromonosporaceae</taxon>
        <taxon>Actinoplanes</taxon>
    </lineage>
</organism>
<dbReference type="EMBL" id="CP126980">
    <property type="protein sequence ID" value="WIM99707.1"/>
    <property type="molecule type" value="Genomic_DNA"/>
</dbReference>
<evidence type="ECO:0008006" key="3">
    <source>
        <dbReference type="Google" id="ProtNLM"/>
    </source>
</evidence>
<sequence>MNVMSQMLLADPRPMAIWLVLVLVSVPALLLLGDPEAMRDPVRTVLDALRRERPEPLAAGWAAAEAARADRLAQHWQEVARDAEAHADEAWQGWQRAEERVGRARAAAAFATPDAPRTAAEYADRERFLHRSVRAAVERGDLPATAVRAGWDPRLHPVEQELVLLRAVATHRRQVFRQAEAAARRGEREAELAIAARERLRRQVTPAPSVRRGRLIASLQRPAQIIFGTGHAVTP</sequence>
<dbReference type="RefSeq" id="WP_284921145.1">
    <property type="nucleotide sequence ID" value="NZ_CP126980.1"/>
</dbReference>